<accession>A0A0A9BI61</accession>
<organism evidence="1">
    <name type="scientific">Arundo donax</name>
    <name type="common">Giant reed</name>
    <name type="synonym">Donax arundinaceus</name>
    <dbReference type="NCBI Taxonomy" id="35708"/>
    <lineage>
        <taxon>Eukaryota</taxon>
        <taxon>Viridiplantae</taxon>
        <taxon>Streptophyta</taxon>
        <taxon>Embryophyta</taxon>
        <taxon>Tracheophyta</taxon>
        <taxon>Spermatophyta</taxon>
        <taxon>Magnoliopsida</taxon>
        <taxon>Liliopsida</taxon>
        <taxon>Poales</taxon>
        <taxon>Poaceae</taxon>
        <taxon>PACMAD clade</taxon>
        <taxon>Arundinoideae</taxon>
        <taxon>Arundineae</taxon>
        <taxon>Arundo</taxon>
    </lineage>
</organism>
<sequence>MLKGYFLKVNCMREICSANFIMIIVYL</sequence>
<proteinExistence type="predicted"/>
<evidence type="ECO:0000313" key="1">
    <source>
        <dbReference type="EMBL" id="JAD60920.1"/>
    </source>
</evidence>
<dbReference type="EMBL" id="GBRH01236975">
    <property type="protein sequence ID" value="JAD60920.1"/>
    <property type="molecule type" value="Transcribed_RNA"/>
</dbReference>
<reference evidence="1" key="2">
    <citation type="journal article" date="2015" name="Data Brief">
        <title>Shoot transcriptome of the giant reed, Arundo donax.</title>
        <authorList>
            <person name="Barrero R.A."/>
            <person name="Guerrero F.D."/>
            <person name="Moolhuijzen P."/>
            <person name="Goolsby J.A."/>
            <person name="Tidwell J."/>
            <person name="Bellgard S.E."/>
            <person name="Bellgard M.I."/>
        </authorList>
    </citation>
    <scope>NUCLEOTIDE SEQUENCE</scope>
    <source>
        <tissue evidence="1">Shoot tissue taken approximately 20 cm above the soil surface</tissue>
    </source>
</reference>
<name>A0A0A9BI61_ARUDO</name>
<reference evidence="1" key="1">
    <citation type="submission" date="2014-09" db="EMBL/GenBank/DDBJ databases">
        <authorList>
            <person name="Magalhaes I.L.F."/>
            <person name="Oliveira U."/>
            <person name="Santos F.R."/>
            <person name="Vidigal T.H.D.A."/>
            <person name="Brescovit A.D."/>
            <person name="Santos A.J."/>
        </authorList>
    </citation>
    <scope>NUCLEOTIDE SEQUENCE</scope>
    <source>
        <tissue evidence="1">Shoot tissue taken approximately 20 cm above the soil surface</tissue>
    </source>
</reference>
<protein>
    <submittedName>
        <fullName evidence="1">Uncharacterized protein</fullName>
    </submittedName>
</protein>
<dbReference type="AlphaFoldDB" id="A0A0A9BI61"/>